<evidence type="ECO:0000256" key="3">
    <source>
        <dbReference type="ARBA" id="ARBA00022776"/>
    </source>
</evidence>
<dbReference type="SUPFAM" id="SSF50978">
    <property type="entry name" value="WD40 repeat-like"/>
    <property type="match status" value="1"/>
</dbReference>
<dbReference type="InterPro" id="IPR024789">
    <property type="entry name" value="APC4"/>
</dbReference>
<dbReference type="EMBL" id="HG996476">
    <property type="protein sequence ID" value="CAG1852438.1"/>
    <property type="molecule type" value="Genomic_DNA"/>
</dbReference>
<dbReference type="PANTHER" id="PTHR13260:SF0">
    <property type="entry name" value="ANAPHASE-PROMOTING COMPLEX SUBUNIT 4"/>
    <property type="match status" value="1"/>
</dbReference>
<evidence type="ECO:0000256" key="4">
    <source>
        <dbReference type="ARBA" id="ARBA00022786"/>
    </source>
</evidence>
<dbReference type="GO" id="GO:0070979">
    <property type="term" value="P:protein K11-linked ubiquitination"/>
    <property type="evidence" value="ECO:0000318"/>
    <property type="project" value="GO_Central"/>
</dbReference>
<dbReference type="Pfam" id="PF12894">
    <property type="entry name" value="ANAPC4_WD40"/>
    <property type="match status" value="1"/>
</dbReference>
<dbReference type="Proteomes" id="UP000012960">
    <property type="component" value="Unplaced"/>
</dbReference>
<dbReference type="InParanoid" id="A0A804KRK6"/>
<dbReference type="InterPro" id="IPR024790">
    <property type="entry name" value="APC4_long_dom"/>
</dbReference>
<dbReference type="GO" id="GO:0005680">
    <property type="term" value="C:anaphase-promoting complex"/>
    <property type="evidence" value="ECO:0000318"/>
    <property type="project" value="GO_Central"/>
</dbReference>
<proteinExistence type="predicted"/>
<keyword evidence="4" id="KW-0833">Ubl conjugation pathway</keyword>
<dbReference type="GO" id="GO:0034399">
    <property type="term" value="C:nuclear periphery"/>
    <property type="evidence" value="ECO:0000318"/>
    <property type="project" value="GO_Central"/>
</dbReference>
<name>A0A804KRK6_MUSAM</name>
<dbReference type="GO" id="GO:0031145">
    <property type="term" value="P:anaphase-promoting complex-dependent catabolic process"/>
    <property type="evidence" value="ECO:0000318"/>
    <property type="project" value="GO_Central"/>
</dbReference>
<dbReference type="OMA" id="HCKLFVP"/>
<feature type="domain" description="Anaphase-promoting complex subunit 4 long" evidence="7">
    <location>
        <begin position="287"/>
        <end position="489"/>
    </location>
</feature>
<sequence>MAEEAEVEMETAAGAVPVPFQLQLDKSIPFQINIAEWNPEKDLLAMVTEDSKVVLHRFNWQRLWMISPGKCITSLCWRPDGKVIALGLEDGSILLHDVENGKLLKSIKSHSVAVICLNWEEEAHIEKGEIDSAFVYEDRTRRFFPPAPRVPRMPGLNAGDAGFMDDLEDTFHELSTSPRQHFNMLSSGDKDGCICFSIFGIFPIGKINIHKLSLCAPFLDKTATFQLLNASIHQLALSKDLSQLVVLSFGELEENLVKPKGKNVQKDEEYAEVQKFSHTGDSSVGLHCLLLNTSIFLDRKNELQQVAQQASSIEDLVEVVRASLSVMSKQWSEAMHSFHEKFDPLSSLIVSHGLDSNPQDEFLSVLFGARTSPPLHQFLVNSLGEAGLKRVCKAVDTAGKELHSVIHEHLQPAVEIIGFRIAELRGLSRWRARYHIIGLDEKLIDSATEKAGMLLVHVERFLRILAIVLYQFQNFFNWVLRYIKILMSEPIDQIQPANSELIVVFLKFLLDHDPIGELLEVNKIIEVDVDTMQRIEQLVMFGGYSDTNYLEKTLSDEFNQLEQCLKEAFLLQFTTISQKIHCEDLMPLYKVGYTPEVSSSDAPTSIFYYKGDHGATSEVCTDGDSRVDYICFKVPDESLELTNCIGIIRGFANGLDPVQKRVTSPEAILLCIPDAFQCIDLSLYKENQIVLLLNEATSTSESTMRSLVMMVQISDFCFLPLSRRTPANLWTLQILKASAVDMHLEIGKVRYISEPVTSPLAVSASRGLACVFTSRRHAMVYILDEDEDETSDID</sequence>
<protein>
    <recommendedName>
        <fullName evidence="1">Anaphase-promoting complex subunit 4</fullName>
    </recommendedName>
</protein>
<dbReference type="Gramene" id="Ma10_t01970.2">
    <property type="protein sequence ID" value="Ma10_p01970.2"/>
    <property type="gene ID" value="Ma10_g01970"/>
</dbReference>
<accession>A0A804KRK6</accession>
<dbReference type="Pfam" id="PF12896">
    <property type="entry name" value="ANAPC4"/>
    <property type="match status" value="1"/>
</dbReference>
<keyword evidence="3" id="KW-0498">Mitosis</keyword>
<evidence type="ECO:0000256" key="2">
    <source>
        <dbReference type="ARBA" id="ARBA00022618"/>
    </source>
</evidence>
<dbReference type="PANTHER" id="PTHR13260">
    <property type="entry name" value="ANAPHASE PROMOTING COMPLEX SUBUNIT 4 APC4"/>
    <property type="match status" value="1"/>
</dbReference>
<dbReference type="InterPro" id="IPR024977">
    <property type="entry name" value="Apc4-like_WD40_dom"/>
</dbReference>
<reference evidence="8" key="1">
    <citation type="submission" date="2021-03" db="EMBL/GenBank/DDBJ databases">
        <authorList>
            <consortium name="Genoscope - CEA"/>
            <person name="William W."/>
        </authorList>
    </citation>
    <scope>NUCLEOTIDE SEQUENCE</scope>
    <source>
        <strain evidence="8">Doubled-haploid Pahang</strain>
    </source>
</reference>
<dbReference type="GO" id="GO:0051301">
    <property type="term" value="P:cell division"/>
    <property type="evidence" value="ECO:0007669"/>
    <property type="project" value="UniProtKB-KW"/>
</dbReference>
<dbReference type="Gene3D" id="2.130.10.10">
    <property type="entry name" value="YVTN repeat-like/Quinoprotein amine dehydrogenase"/>
    <property type="match status" value="1"/>
</dbReference>
<evidence type="ECO:0000313" key="10">
    <source>
        <dbReference type="Proteomes" id="UP000012960"/>
    </source>
</evidence>
<organism evidence="9 10">
    <name type="scientific">Musa acuminata subsp. malaccensis</name>
    <name type="common">Wild banana</name>
    <name type="synonym">Musa malaccensis</name>
    <dbReference type="NCBI Taxonomy" id="214687"/>
    <lineage>
        <taxon>Eukaryota</taxon>
        <taxon>Viridiplantae</taxon>
        <taxon>Streptophyta</taxon>
        <taxon>Embryophyta</taxon>
        <taxon>Tracheophyta</taxon>
        <taxon>Spermatophyta</taxon>
        <taxon>Magnoliopsida</taxon>
        <taxon>Liliopsida</taxon>
        <taxon>Zingiberales</taxon>
        <taxon>Musaceae</taxon>
        <taxon>Musa</taxon>
    </lineage>
</organism>
<dbReference type="EnsemblPlants" id="Ma10_t01970.2">
    <property type="protein sequence ID" value="Ma10_p01970.2"/>
    <property type="gene ID" value="Ma10_g01970"/>
</dbReference>
<dbReference type="AlphaFoldDB" id="A0A804KRK6"/>
<evidence type="ECO:0000256" key="5">
    <source>
        <dbReference type="ARBA" id="ARBA00023306"/>
    </source>
</evidence>
<evidence type="ECO:0000259" key="6">
    <source>
        <dbReference type="Pfam" id="PF12894"/>
    </source>
</evidence>
<evidence type="ECO:0000259" key="7">
    <source>
        <dbReference type="Pfam" id="PF12896"/>
    </source>
</evidence>
<reference evidence="9" key="2">
    <citation type="submission" date="2021-05" db="UniProtKB">
        <authorList>
            <consortium name="EnsemblPlants"/>
        </authorList>
    </citation>
    <scope>IDENTIFICATION</scope>
    <source>
        <strain evidence="9">subsp. malaccensis</strain>
    </source>
</reference>
<dbReference type="OrthoDB" id="2110451at2759"/>
<keyword evidence="10" id="KW-1185">Reference proteome</keyword>
<evidence type="ECO:0000313" key="8">
    <source>
        <dbReference type="EMBL" id="CAG1852438.1"/>
    </source>
</evidence>
<dbReference type="InterPro" id="IPR015943">
    <property type="entry name" value="WD40/YVTN_repeat-like_dom_sf"/>
</dbReference>
<dbReference type="InterPro" id="IPR036322">
    <property type="entry name" value="WD40_repeat_dom_sf"/>
</dbReference>
<evidence type="ECO:0000313" key="9">
    <source>
        <dbReference type="EnsemblPlants" id="Ma10_p01970.2"/>
    </source>
</evidence>
<keyword evidence="5" id="KW-0131">Cell cycle</keyword>
<keyword evidence="2" id="KW-0132">Cell division</keyword>
<evidence type="ECO:0000256" key="1">
    <source>
        <dbReference type="ARBA" id="ARBA00016067"/>
    </source>
</evidence>
<feature type="domain" description="Anaphase-promoting complex subunit 4-like WD40" evidence="6">
    <location>
        <begin position="36"/>
        <end position="121"/>
    </location>
</feature>
<gene>
    <name evidence="8" type="ORF">GSMUA_306640.1</name>
</gene>